<gene>
    <name evidence="10" type="primary">nad3</name>
</gene>
<keyword evidence="9" id="KW-0830">Ubiquinone</keyword>
<evidence type="ECO:0000256" key="5">
    <source>
        <dbReference type="ARBA" id="ARBA00022692"/>
    </source>
</evidence>
<comment type="similarity">
    <text evidence="2 9">Belongs to the complex I subunit 3 family.</text>
</comment>
<evidence type="ECO:0000256" key="2">
    <source>
        <dbReference type="ARBA" id="ARBA00008472"/>
    </source>
</evidence>
<dbReference type="GO" id="GO:0030964">
    <property type="term" value="C:NADH dehydrogenase complex"/>
    <property type="evidence" value="ECO:0007669"/>
    <property type="project" value="TreeGrafter"/>
</dbReference>
<keyword evidence="10" id="KW-0560">Oxidoreductase</keyword>
<comment type="function">
    <text evidence="9">Core subunit of the mitochondrial membrane respiratory chain NADH dehydrogenase (Complex I) which catalyzes electron transfer from NADH through the respiratory chain, using ubiquinone as an electron acceptor. Essential for the catalytic activity of complex I.</text>
</comment>
<keyword evidence="6 9" id="KW-1133">Transmembrane helix</keyword>
<evidence type="ECO:0000256" key="9">
    <source>
        <dbReference type="RuleBase" id="RU003640"/>
    </source>
</evidence>
<keyword evidence="9 10" id="KW-0496">Mitochondrion</keyword>
<dbReference type="RefSeq" id="YP_003935031.1">
    <property type="nucleotide sequence ID" value="NC_014613.1"/>
</dbReference>
<dbReference type="GeneID" id="9845437"/>
<keyword evidence="5 9" id="KW-0812">Transmembrane</keyword>
<keyword evidence="4 9" id="KW-0813">Transport</keyword>
<dbReference type="GO" id="GO:0016491">
    <property type="term" value="F:oxidoreductase activity"/>
    <property type="evidence" value="ECO:0007669"/>
    <property type="project" value="UniProtKB-KW"/>
</dbReference>
<protein>
    <recommendedName>
        <fullName evidence="3 9">NADH-ubiquinone oxidoreductase chain 3</fullName>
        <ecNumber evidence="9">7.1.1.2</ecNumber>
    </recommendedName>
</protein>
<reference evidence="10" key="1">
    <citation type="journal article" date="2011" name="Nucleic Acids Res.">
        <title>Evolution of linear chromosomes and multipartite genomes in yeast mitochondria.</title>
        <authorList>
            <person name="Valach M."/>
            <person name="Farkas Z."/>
            <person name="Fricova D."/>
            <person name="Kovac J."/>
            <person name="Brejova B."/>
            <person name="Vinar T."/>
            <person name="Pfeiffer I."/>
            <person name="Kucsera J."/>
            <person name="Tomaska L."/>
            <person name="Lang B.F."/>
            <person name="Nosek J."/>
        </authorList>
    </citation>
    <scope>NUCLEOTIDE SEQUENCE</scope>
    <source>
        <strain evidence="10">CBS 5121</strain>
    </source>
</reference>
<feature type="transmembrane region" description="Helical" evidence="9">
    <location>
        <begin position="77"/>
        <end position="94"/>
    </location>
</feature>
<evidence type="ECO:0000256" key="1">
    <source>
        <dbReference type="ARBA" id="ARBA00004370"/>
    </source>
</evidence>
<dbReference type="EMBL" id="HQ267969">
    <property type="protein sequence ID" value="ADO51055.1"/>
    <property type="molecule type" value="Genomic_DNA"/>
</dbReference>
<dbReference type="Pfam" id="PF00507">
    <property type="entry name" value="Oxidored_q4"/>
    <property type="match status" value="1"/>
</dbReference>
<dbReference type="PANTHER" id="PTHR11058">
    <property type="entry name" value="NADH-UBIQUINONE OXIDOREDUCTASE CHAIN 3"/>
    <property type="match status" value="1"/>
</dbReference>
<keyword evidence="7 9" id="KW-0472">Membrane</keyword>
<feature type="transmembrane region" description="Helical" evidence="9">
    <location>
        <begin position="32"/>
        <end position="56"/>
    </location>
</feature>
<dbReference type="PANTHER" id="PTHR11058:SF9">
    <property type="entry name" value="NADH-UBIQUINONE OXIDOREDUCTASE CHAIN 3"/>
    <property type="match status" value="1"/>
</dbReference>
<keyword evidence="9" id="KW-0679">Respiratory chain</keyword>
<sequence>MFFNSYILSDDFNYLNEFIKSFSFNLSSNNNLIIYTAVIFVLASILLIVNIIFSVYDNTSDKSGSFECGLTSFSQTRVSYAITFIIIAILFLPFDLEISTILPYSLTLFNLKSFGLIILIIFISLLTVGFIVEFKTKSINIPKNHNNKPLYYNNNN</sequence>
<keyword evidence="9" id="KW-0249">Electron transport</keyword>
<geneLocation type="mitochondrion" evidence="10"/>
<comment type="catalytic activity">
    <reaction evidence="8 9">
        <text>a ubiquinone + NADH + 5 H(+)(in) = a ubiquinol + NAD(+) + 4 H(+)(out)</text>
        <dbReference type="Rhea" id="RHEA:29091"/>
        <dbReference type="Rhea" id="RHEA-COMP:9565"/>
        <dbReference type="Rhea" id="RHEA-COMP:9566"/>
        <dbReference type="ChEBI" id="CHEBI:15378"/>
        <dbReference type="ChEBI" id="CHEBI:16389"/>
        <dbReference type="ChEBI" id="CHEBI:17976"/>
        <dbReference type="ChEBI" id="CHEBI:57540"/>
        <dbReference type="ChEBI" id="CHEBI:57945"/>
        <dbReference type="EC" id="7.1.1.2"/>
    </reaction>
</comment>
<evidence type="ECO:0000256" key="6">
    <source>
        <dbReference type="ARBA" id="ARBA00022989"/>
    </source>
</evidence>
<name>E5L090_9ASCO</name>
<evidence type="ECO:0000256" key="7">
    <source>
        <dbReference type="ARBA" id="ARBA00023136"/>
    </source>
</evidence>
<evidence type="ECO:0000256" key="8">
    <source>
        <dbReference type="ARBA" id="ARBA00049551"/>
    </source>
</evidence>
<dbReference type="GO" id="GO:0008137">
    <property type="term" value="F:NADH dehydrogenase (ubiquinone) activity"/>
    <property type="evidence" value="ECO:0007669"/>
    <property type="project" value="UniProtKB-UniRule"/>
</dbReference>
<feature type="transmembrane region" description="Helical" evidence="9">
    <location>
        <begin position="114"/>
        <end position="134"/>
    </location>
</feature>
<evidence type="ECO:0000256" key="3">
    <source>
        <dbReference type="ARBA" id="ARBA00021007"/>
    </source>
</evidence>
<accession>E5L090</accession>
<dbReference type="Gene3D" id="1.20.58.1610">
    <property type="entry name" value="NADH:ubiquinone/plastoquinone oxidoreductase, chain 3"/>
    <property type="match status" value="1"/>
</dbReference>
<dbReference type="InterPro" id="IPR000440">
    <property type="entry name" value="NADH_UbQ/plastoQ_OxRdtase_su3"/>
</dbReference>
<evidence type="ECO:0000313" key="10">
    <source>
        <dbReference type="EMBL" id="ADO51055.1"/>
    </source>
</evidence>
<dbReference type="AlphaFoldDB" id="E5L090"/>
<comment type="subcellular location">
    <subcellularLocation>
        <location evidence="1">Membrane</location>
    </subcellularLocation>
    <subcellularLocation>
        <location evidence="9">Mitochondrion membrane</location>
        <topology evidence="9">Multi-pass membrane protein</topology>
    </subcellularLocation>
</comment>
<dbReference type="InterPro" id="IPR038430">
    <property type="entry name" value="NDAH_ubi_oxred_su3_sf"/>
</dbReference>
<dbReference type="GO" id="GO:0031966">
    <property type="term" value="C:mitochondrial membrane"/>
    <property type="evidence" value="ECO:0007669"/>
    <property type="project" value="UniProtKB-SubCell"/>
</dbReference>
<proteinExistence type="inferred from homology"/>
<keyword evidence="9" id="KW-0520">NAD</keyword>
<keyword evidence="9" id="KW-1278">Translocase</keyword>
<organism evidence="10">
    <name type="scientific">Groenewaldozyma salmanticensis</name>
    <dbReference type="NCBI Taxonomy" id="49332"/>
    <lineage>
        <taxon>Eukaryota</taxon>
        <taxon>Fungi</taxon>
        <taxon>Dikarya</taxon>
        <taxon>Ascomycota</taxon>
        <taxon>Saccharomycotina</taxon>
        <taxon>Dipodascomycetes</taxon>
        <taxon>Dipodascales</taxon>
        <taxon>Trichomonascaceae</taxon>
        <taxon>Groenewaldozyma</taxon>
    </lineage>
</organism>
<dbReference type="EC" id="7.1.1.2" evidence="9"/>
<evidence type="ECO:0000256" key="4">
    <source>
        <dbReference type="ARBA" id="ARBA00022448"/>
    </source>
</evidence>